<reference evidence="3 4" key="1">
    <citation type="submission" date="2019-02" db="EMBL/GenBank/DDBJ databases">
        <title>Deep-cultivation of Planctomycetes and their phenomic and genomic characterization uncovers novel biology.</title>
        <authorList>
            <person name="Wiegand S."/>
            <person name="Jogler M."/>
            <person name="Boedeker C."/>
            <person name="Pinto D."/>
            <person name="Vollmers J."/>
            <person name="Rivas-Marin E."/>
            <person name="Kohn T."/>
            <person name="Peeters S.H."/>
            <person name="Heuer A."/>
            <person name="Rast P."/>
            <person name="Oberbeckmann S."/>
            <person name="Bunk B."/>
            <person name="Jeske O."/>
            <person name="Meyerdierks A."/>
            <person name="Storesund J.E."/>
            <person name="Kallscheuer N."/>
            <person name="Luecker S."/>
            <person name="Lage O.M."/>
            <person name="Pohl T."/>
            <person name="Merkel B.J."/>
            <person name="Hornburger P."/>
            <person name="Mueller R.-W."/>
            <person name="Bruemmer F."/>
            <person name="Labrenz M."/>
            <person name="Spormann A.M."/>
            <person name="Op den Camp H."/>
            <person name="Overmann J."/>
            <person name="Amann R."/>
            <person name="Jetten M.S.M."/>
            <person name="Mascher T."/>
            <person name="Medema M.H."/>
            <person name="Devos D.P."/>
            <person name="Kaster A.-K."/>
            <person name="Ovreas L."/>
            <person name="Rohde M."/>
            <person name="Galperin M.Y."/>
            <person name="Jogler C."/>
        </authorList>
    </citation>
    <scope>NUCLEOTIDE SEQUENCE [LARGE SCALE GENOMIC DNA]</scope>
    <source>
        <strain evidence="3 4">Mal48</strain>
    </source>
</reference>
<gene>
    <name evidence="3" type="ORF">Mal48_05280</name>
</gene>
<evidence type="ECO:0000256" key="2">
    <source>
        <dbReference type="SAM" id="SignalP"/>
    </source>
</evidence>
<dbReference type="AlphaFoldDB" id="A0A517QI72"/>
<accession>A0A517QI72</accession>
<evidence type="ECO:0008006" key="5">
    <source>
        <dbReference type="Google" id="ProtNLM"/>
    </source>
</evidence>
<dbReference type="PROSITE" id="PS51257">
    <property type="entry name" value="PROKAR_LIPOPROTEIN"/>
    <property type="match status" value="1"/>
</dbReference>
<feature type="signal peptide" evidence="2">
    <location>
        <begin position="1"/>
        <end position="22"/>
    </location>
</feature>
<evidence type="ECO:0000256" key="1">
    <source>
        <dbReference type="SAM" id="MobiDB-lite"/>
    </source>
</evidence>
<dbReference type="Proteomes" id="UP000315724">
    <property type="component" value="Chromosome"/>
</dbReference>
<dbReference type="RefSeq" id="WP_197441980.1">
    <property type="nucleotide sequence ID" value="NZ_CP036267.1"/>
</dbReference>
<keyword evidence="4" id="KW-1185">Reference proteome</keyword>
<protein>
    <recommendedName>
        <fullName evidence="5">Secreted protein</fullName>
    </recommendedName>
</protein>
<evidence type="ECO:0000313" key="4">
    <source>
        <dbReference type="Proteomes" id="UP000315724"/>
    </source>
</evidence>
<feature type="region of interest" description="Disordered" evidence="1">
    <location>
        <begin position="29"/>
        <end position="58"/>
    </location>
</feature>
<name>A0A517QI72_9PLAN</name>
<keyword evidence="2" id="KW-0732">Signal</keyword>
<feature type="compositionally biased region" description="Acidic residues" evidence="1">
    <location>
        <begin position="31"/>
        <end position="48"/>
    </location>
</feature>
<proteinExistence type="predicted"/>
<feature type="chain" id="PRO_5021845107" description="Secreted protein" evidence="2">
    <location>
        <begin position="23"/>
        <end position="58"/>
    </location>
</feature>
<evidence type="ECO:0000313" key="3">
    <source>
        <dbReference type="EMBL" id="QDT31295.1"/>
    </source>
</evidence>
<sequence length="58" mass="6245" precursor="true">MILKRVFLLMFFSLVMTLSVGCGGNVSEGVADGEDEPEVELTEEEIAGEEASHQGSQQ</sequence>
<dbReference type="KEGG" id="tpol:Mal48_05280"/>
<organism evidence="3 4">
    <name type="scientific">Thalassoglobus polymorphus</name>
    <dbReference type="NCBI Taxonomy" id="2527994"/>
    <lineage>
        <taxon>Bacteria</taxon>
        <taxon>Pseudomonadati</taxon>
        <taxon>Planctomycetota</taxon>
        <taxon>Planctomycetia</taxon>
        <taxon>Planctomycetales</taxon>
        <taxon>Planctomycetaceae</taxon>
        <taxon>Thalassoglobus</taxon>
    </lineage>
</organism>
<dbReference type="EMBL" id="CP036267">
    <property type="protein sequence ID" value="QDT31295.1"/>
    <property type="molecule type" value="Genomic_DNA"/>
</dbReference>